<gene>
    <name evidence="1" type="ORF">LSALG_LOCUS180</name>
</gene>
<evidence type="ECO:0000313" key="1">
    <source>
        <dbReference type="EMBL" id="CAI9259277.1"/>
    </source>
</evidence>
<dbReference type="Proteomes" id="UP001177003">
    <property type="component" value="Chromosome 0"/>
</dbReference>
<accession>A0AA35Y3H5</accession>
<reference evidence="1" key="1">
    <citation type="submission" date="2023-04" db="EMBL/GenBank/DDBJ databases">
        <authorList>
            <person name="Vijverberg K."/>
            <person name="Xiong W."/>
            <person name="Schranz E."/>
        </authorList>
    </citation>
    <scope>NUCLEOTIDE SEQUENCE</scope>
</reference>
<organism evidence="1 2">
    <name type="scientific">Lactuca saligna</name>
    <name type="common">Willowleaf lettuce</name>
    <dbReference type="NCBI Taxonomy" id="75948"/>
    <lineage>
        <taxon>Eukaryota</taxon>
        <taxon>Viridiplantae</taxon>
        <taxon>Streptophyta</taxon>
        <taxon>Embryophyta</taxon>
        <taxon>Tracheophyta</taxon>
        <taxon>Spermatophyta</taxon>
        <taxon>Magnoliopsida</taxon>
        <taxon>eudicotyledons</taxon>
        <taxon>Gunneridae</taxon>
        <taxon>Pentapetalae</taxon>
        <taxon>asterids</taxon>
        <taxon>campanulids</taxon>
        <taxon>Asterales</taxon>
        <taxon>Asteraceae</taxon>
        <taxon>Cichorioideae</taxon>
        <taxon>Cichorieae</taxon>
        <taxon>Lactucinae</taxon>
        <taxon>Lactuca</taxon>
    </lineage>
</organism>
<dbReference type="EMBL" id="OX465086">
    <property type="protein sequence ID" value="CAI9259277.1"/>
    <property type="molecule type" value="Genomic_DNA"/>
</dbReference>
<proteinExistence type="predicted"/>
<sequence length="216" mass="24178">MMDTSTSLPPFVTPTLTSLPDSSISPTFSNIMDQPITCFFPSQSTKGEQSITDGSQDGDDVMISLADIQFDPEEDNILYHMIMYEKENLNFKVEDLRNEMTKEVVKLDQNYSNIHTKIDIIADVVTKVFDFYNSLVTKVELKSAYHSKVFAKLEELLGSLKESLSRIIVSPSSSISQESLSTLFSSLENNLKVEIAPLLRMVNLMPTNAPHVSQVV</sequence>
<protein>
    <submittedName>
        <fullName evidence="1">Uncharacterized protein</fullName>
    </submittedName>
</protein>
<name>A0AA35Y3H5_LACSI</name>
<evidence type="ECO:0000313" key="2">
    <source>
        <dbReference type="Proteomes" id="UP001177003"/>
    </source>
</evidence>
<dbReference type="AlphaFoldDB" id="A0AA35Y3H5"/>
<keyword evidence="2" id="KW-1185">Reference proteome</keyword>